<gene>
    <name evidence="4" type="ORF">GSI_03716</name>
</gene>
<reference evidence="4 5" key="1">
    <citation type="journal article" date="2015" name="Sci. Rep.">
        <title>Chromosome-level genome map provides insights into diverse defense mechanisms in the medicinal fungus Ganoderma sinense.</title>
        <authorList>
            <person name="Zhu Y."/>
            <person name="Xu J."/>
            <person name="Sun C."/>
            <person name="Zhou S."/>
            <person name="Xu H."/>
            <person name="Nelson D.R."/>
            <person name="Qian J."/>
            <person name="Song J."/>
            <person name="Luo H."/>
            <person name="Xiang L."/>
            <person name="Li Y."/>
            <person name="Xu Z."/>
            <person name="Ji A."/>
            <person name="Wang L."/>
            <person name="Lu S."/>
            <person name="Hayward A."/>
            <person name="Sun W."/>
            <person name="Li X."/>
            <person name="Schwartz D.C."/>
            <person name="Wang Y."/>
            <person name="Chen S."/>
        </authorList>
    </citation>
    <scope>NUCLEOTIDE SEQUENCE [LARGE SCALE GENOMIC DNA]</scope>
    <source>
        <strain evidence="4 5">ZZ0214-1</strain>
    </source>
</reference>
<dbReference type="Pfam" id="PF25597">
    <property type="entry name" value="SH3_retrovirus"/>
    <property type="match status" value="1"/>
</dbReference>
<feature type="compositionally biased region" description="Polar residues" evidence="1">
    <location>
        <begin position="233"/>
        <end position="247"/>
    </location>
</feature>
<dbReference type="OrthoDB" id="2752444at2759"/>
<dbReference type="EMBL" id="AYKW01000006">
    <property type="protein sequence ID" value="PIL34008.1"/>
    <property type="molecule type" value="Genomic_DNA"/>
</dbReference>
<dbReference type="InterPro" id="IPR057670">
    <property type="entry name" value="SH3_retrovirus"/>
</dbReference>
<evidence type="ECO:0000259" key="3">
    <source>
        <dbReference type="Pfam" id="PF25597"/>
    </source>
</evidence>
<dbReference type="InterPro" id="IPR013103">
    <property type="entry name" value="RVT_2"/>
</dbReference>
<comment type="caution">
    <text evidence="4">The sequence shown here is derived from an EMBL/GenBank/DDBJ whole genome shotgun (WGS) entry which is preliminary data.</text>
</comment>
<dbReference type="InterPro" id="IPR043502">
    <property type="entry name" value="DNA/RNA_pol_sf"/>
</dbReference>
<dbReference type="STRING" id="1077348.A0A2G8SKC2"/>
<evidence type="ECO:0000256" key="1">
    <source>
        <dbReference type="SAM" id="MobiDB-lite"/>
    </source>
</evidence>
<dbReference type="PANTHER" id="PTHR11439:SF467">
    <property type="entry name" value="INTEGRASE CATALYTIC DOMAIN-CONTAINING PROTEIN"/>
    <property type="match status" value="1"/>
</dbReference>
<feature type="domain" description="Retroviral polymerase SH3-like" evidence="3">
    <location>
        <begin position="57"/>
        <end position="104"/>
    </location>
</feature>
<evidence type="ECO:0000313" key="5">
    <source>
        <dbReference type="Proteomes" id="UP000230002"/>
    </source>
</evidence>
<protein>
    <submittedName>
        <fullName evidence="4">Uncharacterized protein</fullName>
    </submittedName>
</protein>
<evidence type="ECO:0000259" key="2">
    <source>
        <dbReference type="Pfam" id="PF07727"/>
    </source>
</evidence>
<dbReference type="SUPFAM" id="SSF56672">
    <property type="entry name" value="DNA/RNA polymerases"/>
    <property type="match status" value="1"/>
</dbReference>
<organism evidence="4 5">
    <name type="scientific">Ganoderma sinense ZZ0214-1</name>
    <dbReference type="NCBI Taxonomy" id="1077348"/>
    <lineage>
        <taxon>Eukaryota</taxon>
        <taxon>Fungi</taxon>
        <taxon>Dikarya</taxon>
        <taxon>Basidiomycota</taxon>
        <taxon>Agaricomycotina</taxon>
        <taxon>Agaricomycetes</taxon>
        <taxon>Polyporales</taxon>
        <taxon>Polyporaceae</taxon>
        <taxon>Ganoderma</taxon>
    </lineage>
</organism>
<evidence type="ECO:0000313" key="4">
    <source>
        <dbReference type="EMBL" id="PIL34008.1"/>
    </source>
</evidence>
<dbReference type="Pfam" id="PF07727">
    <property type="entry name" value="RVT_2"/>
    <property type="match status" value="1"/>
</dbReference>
<dbReference type="CDD" id="cd09272">
    <property type="entry name" value="RNase_HI_RT_Ty1"/>
    <property type="match status" value="1"/>
</dbReference>
<dbReference type="AlphaFoldDB" id="A0A2G8SKC2"/>
<feature type="region of interest" description="Disordered" evidence="1">
    <location>
        <begin position="169"/>
        <end position="247"/>
    </location>
</feature>
<name>A0A2G8SKC2_9APHY</name>
<dbReference type="Proteomes" id="UP000230002">
    <property type="component" value="Unassembled WGS sequence"/>
</dbReference>
<accession>A0A2G8SKC2</accession>
<dbReference type="PANTHER" id="PTHR11439">
    <property type="entry name" value="GAG-POL-RELATED RETROTRANSPOSON"/>
    <property type="match status" value="1"/>
</dbReference>
<proteinExistence type="predicted"/>
<feature type="domain" description="Reverse transcriptase Ty1/copia-type" evidence="2">
    <location>
        <begin position="342"/>
        <end position="583"/>
    </location>
</feature>
<sequence>MLLDAGLPQSLWAHAYKHSVYIHNCTSQAALDGKTPYEARFGVPPDLRHLRPWGTKVWVRQEKFRKLDPKARAGRFVGFSDNHRDAIHVYWPDQRNITVVRNYIWSVDGEPDVVDAIDAILSEGARDDGVELDAPVQERDENDARDDAELHEQNEEQGDHVENEGALEAEGGEQDAGGAQDKSMEDGEGVGGEDRENADPDAGDGEVIEQAPPDPTPTSRGQRVKKPSAYVRNLQSGEGTIDGRNNSNCKYPRGMVPSEIMGALAALESPTEKDGGPDSGEWDNPTVAKDWGLAAHVMVARAAGDPLSGDPASLQEAQAAPDWAEWEKAIEVEMENLRAHGTYDLVEKPVGANVIGSTLVFHRKRDAQAIVTQRKVRVVAQGFAQILGIDFNETFAPVAKSSSLRLMITLAARFGWPMVQLDVKSAYLNGELDEVIYMRQPPGTAAPGQEHLVCRLKKSLYGLKQAGRAWYRTYRAAMMALGMVQSEADHACFWQREGESLAMVGTIVDDMLVTGTPDLVGRFRTGIKSQFTVTDAGEVAWLLGIEVVRDLHAGTVRIAQRTAIDAIVRALHLEGVKSASTPIAVGGQLDRTQCPTTTDVIADMAGVPYREGVGMCMYLSVTSRPDISYTVHRLAKYMANPGHTHWEALKRLVRYLMGSRELWLVYGRDSSGLAGYMDADWGTSDDAWHSICGYAYTFDGGAISWSAKQQAVVALSSTEAEYIGITHAAKEAIWLRALLTDLVHPDFATHAVRLYSDNKGAMDLARNNAFHVRTKHIAIRYHFIREAVERGDVDLGYRRTEDMPADIFTKPVTQARLEHLRILMGLLAL</sequence>
<keyword evidence="5" id="KW-1185">Reference proteome</keyword>